<evidence type="ECO:0000313" key="2">
    <source>
        <dbReference type="EMBL" id="KAG2209921.1"/>
    </source>
</evidence>
<organism evidence="2 3">
    <name type="scientific">Circinella minor</name>
    <dbReference type="NCBI Taxonomy" id="1195481"/>
    <lineage>
        <taxon>Eukaryota</taxon>
        <taxon>Fungi</taxon>
        <taxon>Fungi incertae sedis</taxon>
        <taxon>Mucoromycota</taxon>
        <taxon>Mucoromycotina</taxon>
        <taxon>Mucoromycetes</taxon>
        <taxon>Mucorales</taxon>
        <taxon>Lichtheimiaceae</taxon>
        <taxon>Circinella</taxon>
    </lineage>
</organism>
<feature type="region of interest" description="Disordered" evidence="1">
    <location>
        <begin position="147"/>
        <end position="187"/>
    </location>
</feature>
<sequence length="187" mass="22214">FLDNFVYPIRKNVNENLTITQEHFNKTFGSFRTKVENQFSEIGNKFYCFNNNKSIVKIDNVKFYNLQFRVACLLKNITKFVELFNIPILPHHKLWHSSNFEFPTEKKIIDIVISNNKQNKDKFDRMMQLQNNLLSLTISDNSMAIDEAESNHSENSESDNDVPNFNERTRKRRRNIKGNNVQLHHMK</sequence>
<evidence type="ECO:0008006" key="4">
    <source>
        <dbReference type="Google" id="ProtNLM"/>
    </source>
</evidence>
<name>A0A8H7REY2_9FUNG</name>
<feature type="non-terminal residue" evidence="2">
    <location>
        <position position="1"/>
    </location>
</feature>
<dbReference type="OrthoDB" id="2393881at2759"/>
<keyword evidence="3" id="KW-1185">Reference proteome</keyword>
<reference evidence="2 3" key="1">
    <citation type="submission" date="2020-12" db="EMBL/GenBank/DDBJ databases">
        <title>Metabolic potential, ecology and presence of endohyphal bacteria is reflected in genomic diversity of Mucoromycotina.</title>
        <authorList>
            <person name="Muszewska A."/>
            <person name="Okrasinska A."/>
            <person name="Steczkiewicz K."/>
            <person name="Drgas O."/>
            <person name="Orlowska M."/>
            <person name="Perlinska-Lenart U."/>
            <person name="Aleksandrzak-Piekarczyk T."/>
            <person name="Szatraj K."/>
            <person name="Zielenkiewicz U."/>
            <person name="Pilsyk S."/>
            <person name="Malc E."/>
            <person name="Mieczkowski P."/>
            <person name="Kruszewska J.S."/>
            <person name="Biernat P."/>
            <person name="Pawlowska J."/>
        </authorList>
    </citation>
    <scope>NUCLEOTIDE SEQUENCE [LARGE SCALE GENOMIC DNA]</scope>
    <source>
        <strain evidence="2 3">CBS 142.35</strain>
    </source>
</reference>
<gene>
    <name evidence="2" type="ORF">INT45_002661</name>
</gene>
<accession>A0A8H7REY2</accession>
<comment type="caution">
    <text evidence="2">The sequence shown here is derived from an EMBL/GenBank/DDBJ whole genome shotgun (WGS) entry which is preliminary data.</text>
</comment>
<feature type="compositionally biased region" description="Polar residues" evidence="1">
    <location>
        <begin position="177"/>
        <end position="187"/>
    </location>
</feature>
<dbReference type="EMBL" id="JAEPRB010000946">
    <property type="protein sequence ID" value="KAG2209921.1"/>
    <property type="molecule type" value="Genomic_DNA"/>
</dbReference>
<evidence type="ECO:0000256" key="1">
    <source>
        <dbReference type="SAM" id="MobiDB-lite"/>
    </source>
</evidence>
<proteinExistence type="predicted"/>
<protein>
    <recommendedName>
        <fullName evidence="4">DDE Tnp4 domain-containing protein</fullName>
    </recommendedName>
</protein>
<evidence type="ECO:0000313" key="3">
    <source>
        <dbReference type="Proteomes" id="UP000646827"/>
    </source>
</evidence>
<dbReference type="AlphaFoldDB" id="A0A8H7REY2"/>
<dbReference type="Proteomes" id="UP000646827">
    <property type="component" value="Unassembled WGS sequence"/>
</dbReference>